<dbReference type="AlphaFoldDB" id="A0A9N8YT48"/>
<feature type="binding site" evidence="5">
    <location>
        <position position="194"/>
    </location>
    <ligand>
        <name>Mg(2+)</name>
        <dbReference type="ChEBI" id="CHEBI:18420"/>
    </ligand>
</feature>
<dbReference type="EC" id="2.1.1.64" evidence="5"/>
<keyword evidence="7" id="KW-1185">Reference proteome</keyword>
<dbReference type="EMBL" id="CAJVPV010000219">
    <property type="protein sequence ID" value="CAG8447161.1"/>
    <property type="molecule type" value="Genomic_DNA"/>
</dbReference>
<keyword evidence="5" id="KW-0472">Membrane</keyword>
<comment type="similarity">
    <text evidence="5">Belongs to the class I-like SAM-binding methyltransferase superfamily. UbiG/COQ3 family.</text>
</comment>
<feature type="binding site" evidence="5">
    <location>
        <position position="89"/>
    </location>
    <ligand>
        <name>S-adenosyl-L-methionine</name>
        <dbReference type="ChEBI" id="CHEBI:59789"/>
    </ligand>
</feature>
<evidence type="ECO:0000256" key="2">
    <source>
        <dbReference type="ARBA" id="ARBA00022679"/>
    </source>
</evidence>
<keyword evidence="3 5" id="KW-0831">Ubiquinone biosynthesis</keyword>
<dbReference type="SUPFAM" id="SSF53335">
    <property type="entry name" value="S-adenosyl-L-methionine-dependent methyltransferases"/>
    <property type="match status" value="1"/>
</dbReference>
<evidence type="ECO:0000313" key="7">
    <source>
        <dbReference type="Proteomes" id="UP000789342"/>
    </source>
</evidence>
<keyword evidence="4 5" id="KW-0949">S-adenosyl-L-methionine</keyword>
<dbReference type="PANTHER" id="PTHR43464">
    <property type="entry name" value="METHYLTRANSFERASE"/>
    <property type="match status" value="1"/>
</dbReference>
<keyword evidence="2 5" id="KW-0808">Transferase</keyword>
<comment type="subunit">
    <text evidence="5">Component of a multi-subunit COQ enzyme complex, composed of at least COQ3, COQ4, COQ5, COQ6, COQ7 and COQ9.</text>
</comment>
<protein>
    <recommendedName>
        <fullName evidence="5">Ubiquinone biosynthesis O-methyltransferase, mitochondrial</fullName>
    </recommendedName>
    <alternativeName>
        <fullName evidence="5">3-demethylubiquinol 3-O-methyltransferase</fullName>
        <ecNumber evidence="5">2.1.1.64</ecNumber>
    </alternativeName>
    <alternativeName>
        <fullName evidence="5">3-demethylubiquinone 3-O-methyltransferase</fullName>
        <ecNumber evidence="5">2.1.1.-</ecNumber>
    </alternativeName>
    <alternativeName>
        <fullName evidence="5">Polyprenyldihydroxybenzoate methyltransferase</fullName>
        <ecNumber evidence="5">2.1.1.114</ecNumber>
    </alternativeName>
</protein>
<dbReference type="Pfam" id="PF13489">
    <property type="entry name" value="Methyltransf_23"/>
    <property type="match status" value="1"/>
</dbReference>
<dbReference type="NCBIfam" id="TIGR01983">
    <property type="entry name" value="UbiG"/>
    <property type="match status" value="1"/>
</dbReference>
<dbReference type="EC" id="2.1.1.-" evidence="5"/>
<comment type="subcellular location">
    <subcellularLocation>
        <location evidence="5">Mitochondrion inner membrane</location>
        <topology evidence="5">Peripheral membrane protein</topology>
        <orientation evidence="5">Matrix side</orientation>
    </subcellularLocation>
</comment>
<comment type="function">
    <text evidence="5">O-methyltransferase required for two non-consecutive steps during ubiquinone biosynthesis. Catalyzes the 2 O-methylation of 3,4-dihydroxy-5-(all-trans-polyprenyl)benzoic acid into 4-hydroxy-3-methoxy-5-(all-trans-polyprenyl)benzoic acid. Also catalyzes the last step of ubiquinone biosynthesis by mediating methylation of 3-demethylubiquinone into ubiquinone. Also able to mediate the methylation of 3-demethylubiquinol into ubiquinol.</text>
</comment>
<evidence type="ECO:0000313" key="6">
    <source>
        <dbReference type="EMBL" id="CAG8447161.1"/>
    </source>
</evidence>
<evidence type="ECO:0000256" key="4">
    <source>
        <dbReference type="ARBA" id="ARBA00022691"/>
    </source>
</evidence>
<comment type="catalytic activity">
    <reaction evidence="5">
        <text>a 3-demethylubiquinol + S-adenosyl-L-methionine = a ubiquinol + S-adenosyl-L-homocysteine + H(+)</text>
        <dbReference type="Rhea" id="RHEA:44380"/>
        <dbReference type="Rhea" id="RHEA-COMP:9566"/>
        <dbReference type="Rhea" id="RHEA-COMP:10914"/>
        <dbReference type="ChEBI" id="CHEBI:15378"/>
        <dbReference type="ChEBI" id="CHEBI:17976"/>
        <dbReference type="ChEBI" id="CHEBI:57856"/>
        <dbReference type="ChEBI" id="CHEBI:59789"/>
        <dbReference type="ChEBI" id="CHEBI:84422"/>
        <dbReference type="EC" id="2.1.1.64"/>
    </reaction>
</comment>
<accession>A0A9N8YT48</accession>
<dbReference type="GO" id="GO:0046872">
    <property type="term" value="F:metal ion binding"/>
    <property type="evidence" value="ECO:0007669"/>
    <property type="project" value="UniProtKB-KW"/>
</dbReference>
<dbReference type="GO" id="GO:0031314">
    <property type="term" value="C:extrinsic component of mitochondrial inner membrane"/>
    <property type="evidence" value="ECO:0007669"/>
    <property type="project" value="UniProtKB-UniRule"/>
</dbReference>
<keyword evidence="1 5" id="KW-0489">Methyltransferase</keyword>
<reference evidence="6" key="1">
    <citation type="submission" date="2021-06" db="EMBL/GenBank/DDBJ databases">
        <authorList>
            <person name="Kallberg Y."/>
            <person name="Tangrot J."/>
            <person name="Rosling A."/>
        </authorList>
    </citation>
    <scope>NUCLEOTIDE SEQUENCE</scope>
    <source>
        <strain evidence="6">CL551</strain>
    </source>
</reference>
<sequence length="326" mass="36374">MSKLCSIIKGTQFTKLINSATFLHPTRNFARSHRIANLQTESFPSNPDPSSSKFSTVNEAEILKFSQLAEEWWSPNGPVKLLHSMNPLRVAYMRRQYSKCSEERGENHFPFKGLRILDIGCGGGVLAESLSRLGGSVVGADASWENIQIAKSHALKDPMLHLGPGKLEYRCITAEKLLEQGEIFDIVCAMEIIEHVNNPLEFLRTCAGMVKAGGGHLFLSTISRTPLSYFLTILLAEKILGVVPNGTHDFSGYIRPDEIQQEVQNLKADNDNNATNDSHASERWGAVTDVTGIGLNPITGRWFEFYKWVPKRIQLDVNYLLTARRA</sequence>
<keyword evidence="5" id="KW-0496">Mitochondrion</keyword>
<dbReference type="GO" id="GO:0032259">
    <property type="term" value="P:methylation"/>
    <property type="evidence" value="ECO:0007669"/>
    <property type="project" value="UniProtKB-KW"/>
</dbReference>
<evidence type="ECO:0000256" key="3">
    <source>
        <dbReference type="ARBA" id="ARBA00022688"/>
    </source>
</evidence>
<feature type="binding site" evidence="5">
    <location>
        <position position="195"/>
    </location>
    <ligand>
        <name>Mg(2+)</name>
        <dbReference type="ChEBI" id="CHEBI:18420"/>
    </ligand>
</feature>
<evidence type="ECO:0000256" key="1">
    <source>
        <dbReference type="ARBA" id="ARBA00022603"/>
    </source>
</evidence>
<feature type="binding site" evidence="5">
    <location>
        <position position="191"/>
    </location>
    <ligand>
        <name>Mg(2+)</name>
        <dbReference type="ChEBI" id="CHEBI:18420"/>
    </ligand>
</feature>
<dbReference type="HAMAP" id="MF_00472">
    <property type="entry name" value="UbiG"/>
    <property type="match status" value="1"/>
</dbReference>
<dbReference type="InterPro" id="IPR010233">
    <property type="entry name" value="UbiG_MeTrfase"/>
</dbReference>
<feature type="binding site" evidence="5">
    <location>
        <position position="120"/>
    </location>
    <ligand>
        <name>S-adenosyl-L-methionine</name>
        <dbReference type="ChEBI" id="CHEBI:59789"/>
    </ligand>
</feature>
<name>A0A9N8YT48_9GLOM</name>
<dbReference type="Proteomes" id="UP000789342">
    <property type="component" value="Unassembled WGS sequence"/>
</dbReference>
<dbReference type="GO" id="GO:0061542">
    <property type="term" value="F:3-demethylubiquinol 3-O-methyltransferase activity"/>
    <property type="evidence" value="ECO:0007669"/>
    <property type="project" value="UniProtKB-UniRule"/>
</dbReference>
<organism evidence="6 7">
    <name type="scientific">Acaulospora morrowiae</name>
    <dbReference type="NCBI Taxonomy" id="94023"/>
    <lineage>
        <taxon>Eukaryota</taxon>
        <taxon>Fungi</taxon>
        <taxon>Fungi incertae sedis</taxon>
        <taxon>Mucoromycota</taxon>
        <taxon>Glomeromycotina</taxon>
        <taxon>Glomeromycetes</taxon>
        <taxon>Diversisporales</taxon>
        <taxon>Acaulosporaceae</taxon>
        <taxon>Acaulospora</taxon>
    </lineage>
</organism>
<keyword evidence="5" id="KW-0999">Mitochondrion inner membrane</keyword>
<dbReference type="Gene3D" id="3.40.50.150">
    <property type="entry name" value="Vaccinia Virus protein VP39"/>
    <property type="match status" value="1"/>
</dbReference>
<dbReference type="GO" id="GO:0010420">
    <property type="term" value="F:polyprenyldihydroxybenzoate methyltransferase activity"/>
    <property type="evidence" value="ECO:0007669"/>
    <property type="project" value="UniProtKB-UniRule"/>
</dbReference>
<comment type="catalytic activity">
    <reaction evidence="5">
        <text>a 3,4-dihydroxy-5-(all-trans-polyprenyl)benzoate + S-adenosyl-L-methionine = a 4-hydroxy-3-methoxy-5-(all-trans-polyprenyl)benzoate + S-adenosyl-L-homocysteine + H(+)</text>
        <dbReference type="Rhea" id="RHEA:44452"/>
        <dbReference type="Rhea" id="RHEA-COMP:10930"/>
        <dbReference type="Rhea" id="RHEA-COMP:10931"/>
        <dbReference type="ChEBI" id="CHEBI:15378"/>
        <dbReference type="ChEBI" id="CHEBI:57856"/>
        <dbReference type="ChEBI" id="CHEBI:59789"/>
        <dbReference type="ChEBI" id="CHEBI:64694"/>
        <dbReference type="ChEBI" id="CHEBI:84443"/>
        <dbReference type="EC" id="2.1.1.114"/>
    </reaction>
</comment>
<dbReference type="PANTHER" id="PTHR43464:SF19">
    <property type="entry name" value="UBIQUINONE BIOSYNTHESIS O-METHYLTRANSFERASE, MITOCHONDRIAL"/>
    <property type="match status" value="1"/>
</dbReference>
<dbReference type="InterPro" id="IPR029063">
    <property type="entry name" value="SAM-dependent_MTases_sf"/>
</dbReference>
<dbReference type="CDD" id="cd02440">
    <property type="entry name" value="AdoMet_MTases"/>
    <property type="match status" value="1"/>
</dbReference>
<keyword evidence="5" id="KW-0479">Metal-binding</keyword>
<comment type="catalytic activity">
    <reaction evidence="5">
        <text>a 3-demethylubiquinone + S-adenosyl-L-methionine = a ubiquinone + S-adenosyl-L-homocysteine</text>
        <dbReference type="Rhea" id="RHEA:81215"/>
        <dbReference type="Rhea" id="RHEA-COMP:9565"/>
        <dbReference type="Rhea" id="RHEA-COMP:19654"/>
        <dbReference type="ChEBI" id="CHEBI:16389"/>
        <dbReference type="ChEBI" id="CHEBI:57856"/>
        <dbReference type="ChEBI" id="CHEBI:59789"/>
        <dbReference type="ChEBI" id="CHEBI:231825"/>
    </reaction>
</comment>
<comment type="cofactor">
    <cofactor evidence="5">
        <name>Mg(2+)</name>
        <dbReference type="ChEBI" id="CHEBI:18420"/>
    </cofactor>
</comment>
<feature type="binding site" evidence="5">
    <location>
        <position position="141"/>
    </location>
    <ligand>
        <name>S-adenosyl-L-methionine</name>
        <dbReference type="ChEBI" id="CHEBI:59789"/>
    </ligand>
</feature>
<dbReference type="EC" id="2.1.1.114" evidence="5"/>
<comment type="caution">
    <text evidence="6">The sequence shown here is derived from an EMBL/GenBank/DDBJ whole genome shotgun (WGS) entry which is preliminary data.</text>
</comment>
<dbReference type="OrthoDB" id="3265906at2759"/>
<evidence type="ECO:0000256" key="5">
    <source>
        <dbReference type="HAMAP-Rule" id="MF_03190"/>
    </source>
</evidence>
<comment type="pathway">
    <text evidence="5">Cofactor biosynthesis; ubiquinone biosynthesis.</text>
</comment>
<feature type="binding site" evidence="5">
    <location>
        <position position="190"/>
    </location>
    <ligand>
        <name>S-adenosyl-L-methionine</name>
        <dbReference type="ChEBI" id="CHEBI:59789"/>
    </ligand>
</feature>
<keyword evidence="5" id="KW-0460">Magnesium</keyword>
<gene>
    <name evidence="5" type="primary">COQ3</name>
    <name evidence="6" type="ORF">AMORRO_LOCUS688</name>
</gene>
<proteinExistence type="inferred from homology"/>